<dbReference type="InterPro" id="IPR027417">
    <property type="entry name" value="P-loop_NTPase"/>
</dbReference>
<organism evidence="1 2">
    <name type="scientific">Litorimonas cladophorae</name>
    <dbReference type="NCBI Taxonomy" id="1220491"/>
    <lineage>
        <taxon>Bacteria</taxon>
        <taxon>Pseudomonadati</taxon>
        <taxon>Pseudomonadota</taxon>
        <taxon>Alphaproteobacteria</taxon>
        <taxon>Maricaulales</taxon>
        <taxon>Robiginitomaculaceae</taxon>
    </lineage>
</organism>
<proteinExistence type="predicted"/>
<evidence type="ECO:0000313" key="1">
    <source>
        <dbReference type="EMBL" id="GGX70085.1"/>
    </source>
</evidence>
<sequence>MSVVEIINRRDVGTLASFTLQAREELCLSEPVRLAKGRVHEAMGDSADMFAVLTASRLSGPIIWIGLAREIGSLAPTALQDFINPARIILTEGVSRSEVLWAAEQALRATCAQCVVIELSSGPNLRESRRLQIAAEEGGGIGIILIHGRAHTSACETRWQCEASNAGENAWVWSLTKNRKGELGAWRVHWANSETSGGAYEAGVIHLAAATAA</sequence>
<dbReference type="Proteomes" id="UP000600865">
    <property type="component" value="Unassembled WGS sequence"/>
</dbReference>
<name>A0A918NIK4_9PROT</name>
<accession>A0A918NIK4</accession>
<dbReference type="RefSeq" id="WP_189585177.1">
    <property type="nucleotide sequence ID" value="NZ_BMYV01000002.1"/>
</dbReference>
<evidence type="ECO:0008006" key="3">
    <source>
        <dbReference type="Google" id="ProtNLM"/>
    </source>
</evidence>
<gene>
    <name evidence="1" type="ORF">GCM10011309_20160</name>
</gene>
<evidence type="ECO:0000313" key="2">
    <source>
        <dbReference type="Proteomes" id="UP000600865"/>
    </source>
</evidence>
<keyword evidence="2" id="KW-1185">Reference proteome</keyword>
<dbReference type="Gene3D" id="3.40.50.300">
    <property type="entry name" value="P-loop containing nucleotide triphosphate hydrolases"/>
    <property type="match status" value="1"/>
</dbReference>
<reference evidence="1 2" key="1">
    <citation type="journal article" date="2014" name="Int. J. Syst. Evol. Microbiol.">
        <title>Complete genome sequence of Corynebacterium casei LMG S-19264T (=DSM 44701T), isolated from a smear-ripened cheese.</title>
        <authorList>
            <consortium name="US DOE Joint Genome Institute (JGI-PGF)"/>
            <person name="Walter F."/>
            <person name="Albersmeier A."/>
            <person name="Kalinowski J."/>
            <person name="Ruckert C."/>
        </authorList>
    </citation>
    <scope>NUCLEOTIDE SEQUENCE [LARGE SCALE GENOMIC DNA]</scope>
    <source>
        <strain evidence="1 2">KCTC 23968</strain>
    </source>
</reference>
<protein>
    <recommendedName>
        <fullName evidence="3">Protein ImuA</fullName>
    </recommendedName>
</protein>
<dbReference type="AlphaFoldDB" id="A0A918NIK4"/>
<dbReference type="SUPFAM" id="SSF52540">
    <property type="entry name" value="P-loop containing nucleoside triphosphate hydrolases"/>
    <property type="match status" value="1"/>
</dbReference>
<comment type="caution">
    <text evidence="1">The sequence shown here is derived from an EMBL/GenBank/DDBJ whole genome shotgun (WGS) entry which is preliminary data.</text>
</comment>
<dbReference type="EMBL" id="BMYV01000002">
    <property type="protein sequence ID" value="GGX70085.1"/>
    <property type="molecule type" value="Genomic_DNA"/>
</dbReference>